<dbReference type="EC" id="3.1.26.12" evidence="15"/>
<evidence type="ECO:0000256" key="2">
    <source>
        <dbReference type="ARBA" id="ARBA00022475"/>
    </source>
</evidence>
<evidence type="ECO:0000313" key="18">
    <source>
        <dbReference type="EMBL" id="ABM93618.1"/>
    </source>
</evidence>
<dbReference type="Pfam" id="PF10150">
    <property type="entry name" value="RNase_E_G"/>
    <property type="match status" value="1"/>
</dbReference>
<dbReference type="PANTHER" id="PTHR30001">
    <property type="entry name" value="RIBONUCLEASE"/>
    <property type="match status" value="1"/>
</dbReference>
<dbReference type="Pfam" id="PF00575">
    <property type="entry name" value="S1"/>
    <property type="match status" value="1"/>
</dbReference>
<keyword evidence="8 15" id="KW-0479">Metal-binding</keyword>
<dbReference type="CDD" id="cd04453">
    <property type="entry name" value="S1_RNase_E"/>
    <property type="match status" value="1"/>
</dbReference>
<keyword evidence="12 15" id="KW-0460">Magnesium</keyword>
<dbReference type="PROSITE" id="PS50126">
    <property type="entry name" value="S1"/>
    <property type="match status" value="1"/>
</dbReference>
<evidence type="ECO:0000259" key="17">
    <source>
        <dbReference type="PROSITE" id="PS50126"/>
    </source>
</evidence>
<dbReference type="eggNOG" id="COG1530">
    <property type="taxonomic scope" value="Bacteria"/>
</dbReference>
<dbReference type="Proteomes" id="UP000000366">
    <property type="component" value="Chromosome"/>
</dbReference>
<evidence type="ECO:0000256" key="13">
    <source>
        <dbReference type="ARBA" id="ARBA00022884"/>
    </source>
</evidence>
<comment type="function">
    <text evidence="15">Endoribonuclease that plays a central role in RNA processing and decay. Required for the maturation of 5S and 16S rRNAs and the majority of tRNAs. Also involved in the degradation of most mRNAs.</text>
</comment>
<evidence type="ECO:0000256" key="14">
    <source>
        <dbReference type="ARBA" id="ARBA00023136"/>
    </source>
</evidence>
<evidence type="ECO:0000256" key="11">
    <source>
        <dbReference type="ARBA" id="ARBA00022801"/>
    </source>
</evidence>
<evidence type="ECO:0000256" key="16">
    <source>
        <dbReference type="SAM" id="MobiDB-lite"/>
    </source>
</evidence>
<keyword evidence="4 15" id="KW-0997">Cell inner membrane</keyword>
<keyword evidence="10 15" id="KW-0255">Endonuclease</keyword>
<sequence>MKRMLINATQSEERRLAIVDGQKLLDFETEIEGREQRKGNIYKAVVTRVEPSLEACFVDYGEDRHGFLPFKEISKQFFKEGVTVRDAKIQDVISNGTELLVQVEKEERGNKGAALTTFVSLAGRYLVLMPNNPRGGGVSRRIEGEDREELKENLDQLEYPKGMSLIARTAGIGRSAPELQWDLNYMLKLWSAIDGAAKAGKGAFLIYQESSLVIRAIRDYFHADIGEILIDTDDIYEQAQQFMNHVMPESASRVKRYKDDAPLFSRFQIEHQIETAFSRTVNLPSGGAIVIDHTEALVSVDVNSARSTRGSDIEETATRTNLEAADEIARQMRLRDLGGLIVVDFIDMEESKNRREVETRLRDALRTDRARVQFSSISKFGLLELSRQRLRPALSEGSHITCPRCNGTGHIRDTESSALQILRIIQEESMKENTAAVHVQVPVEVTSFLLNEKRTEITKIELRQRTTVLLVPNKHLETPNYKLERLRHDDPRLENLQASYTMIEEPDDEVGITRREKAKAKQEPVIKGVLPDLPAPVAAPKPEPVAKAPVAAAPPVVAAPVPASRDAGGGGFFGWLKKLFGGDVPPAAAPAVSAPAAQPAKPAREGGRDGQRDGGRGRRGGRDGQRGERTEARGERGERGEDRNRRGGGAGEQRDGRGRRSERPEGAVAETAGLSADRPPRNEPRRGPRPESAPASAAEDLTLPLAAEGVAAADATENAEGGEGARRRRRRGGRGRGERDEARSDAPEGAVEGAAVDAAPSTDEDSLPPRAEGEAAPDDETAGEGGEPRRRRRGGRGRRERGEGDNGAPVAAAPLSDVAGGDDAAASSSAADTVKPWWEATPTAEPTAAAEPAVAAPTPPQPADVALQALADVVSRPPVATPPASVPVAAPVVARAPAPAPVAIEPVADAAPPAAAAALPPYALPIDDLAAVATSAGLQWVNSDADKVRAVQQAMADAPKPVHVPREPKPVVAIDDGPLVLVETRKDLSQIKLPFEGR</sequence>
<keyword evidence="13 15" id="KW-0694">RNA-binding</keyword>
<feature type="compositionally biased region" description="Basic and acidic residues" evidence="16">
    <location>
        <begin position="652"/>
        <end position="665"/>
    </location>
</feature>
<evidence type="ECO:0000256" key="6">
    <source>
        <dbReference type="ARBA" id="ARBA00022694"/>
    </source>
</evidence>
<dbReference type="GO" id="GO:0009898">
    <property type="term" value="C:cytoplasmic side of plasma membrane"/>
    <property type="evidence" value="ECO:0007669"/>
    <property type="project" value="UniProtKB-UniRule"/>
</dbReference>
<feature type="binding site" evidence="15">
    <location>
        <position position="405"/>
    </location>
    <ligand>
        <name>Zn(2+)</name>
        <dbReference type="ChEBI" id="CHEBI:29105"/>
        <note>ligand shared between dimeric partners</note>
    </ligand>
</feature>
<dbReference type="KEGG" id="mpt:Mpe_A0656"/>
<organism evidence="18 19">
    <name type="scientific">Methylibium petroleiphilum (strain ATCC BAA-1232 / LMG 22953 / PM1)</name>
    <dbReference type="NCBI Taxonomy" id="420662"/>
    <lineage>
        <taxon>Bacteria</taxon>
        <taxon>Pseudomonadati</taxon>
        <taxon>Pseudomonadota</taxon>
        <taxon>Betaproteobacteria</taxon>
        <taxon>Burkholderiales</taxon>
        <taxon>Sphaerotilaceae</taxon>
        <taxon>Methylibium</taxon>
    </lineage>
</organism>
<feature type="domain" description="S1 motif" evidence="17">
    <location>
        <begin position="39"/>
        <end position="118"/>
    </location>
</feature>
<evidence type="ECO:0000256" key="10">
    <source>
        <dbReference type="ARBA" id="ARBA00022759"/>
    </source>
</evidence>
<dbReference type="RefSeq" id="WP_011828256.1">
    <property type="nucleotide sequence ID" value="NC_008825.1"/>
</dbReference>
<feature type="compositionally biased region" description="Basic and acidic residues" evidence="16">
    <location>
        <begin position="735"/>
        <end position="746"/>
    </location>
</feature>
<evidence type="ECO:0000256" key="3">
    <source>
        <dbReference type="ARBA" id="ARBA00022490"/>
    </source>
</evidence>
<comment type="cofactor">
    <cofactor evidence="15">
        <name>Zn(2+)</name>
        <dbReference type="ChEBI" id="CHEBI:29105"/>
    </cofactor>
    <text evidence="15">Binds 2 Zn(2+) ions per homotetramer.</text>
</comment>
<evidence type="ECO:0000313" key="19">
    <source>
        <dbReference type="Proteomes" id="UP000000366"/>
    </source>
</evidence>
<dbReference type="InterPro" id="IPR004659">
    <property type="entry name" value="RNase_E/G"/>
</dbReference>
<dbReference type="AlphaFoldDB" id="A2SDH9"/>
<feature type="binding site" evidence="15">
    <location>
        <position position="301"/>
    </location>
    <ligand>
        <name>Mg(2+)</name>
        <dbReference type="ChEBI" id="CHEBI:18420"/>
        <note>catalytic</note>
    </ligand>
</feature>
<dbReference type="HOGENOM" id="CLU_003468_3_1_4"/>
<comment type="subunit">
    <text evidence="15">Homotetramer formed by a dimer of dimers.</text>
</comment>
<dbReference type="InterPro" id="IPR003029">
    <property type="entry name" value="S1_domain"/>
</dbReference>
<feature type="compositionally biased region" description="Basic residues" evidence="16">
    <location>
        <begin position="789"/>
        <end position="799"/>
    </location>
</feature>
<gene>
    <name evidence="15" type="primary">rne</name>
    <name evidence="18" type="ordered locus">Mpe_A0656</name>
</gene>
<feature type="binding site" evidence="15">
    <location>
        <position position="402"/>
    </location>
    <ligand>
        <name>Zn(2+)</name>
        <dbReference type="ChEBI" id="CHEBI:29105"/>
        <note>ligand shared between dimeric partners</note>
    </ligand>
</feature>
<feature type="compositionally biased region" description="Basic and acidic residues" evidence="16">
    <location>
        <begin position="602"/>
        <end position="645"/>
    </location>
</feature>
<dbReference type="GO" id="GO:0005737">
    <property type="term" value="C:cytoplasm"/>
    <property type="evidence" value="ECO:0007669"/>
    <property type="project" value="UniProtKB-SubCell"/>
</dbReference>
<evidence type="ECO:0000256" key="7">
    <source>
        <dbReference type="ARBA" id="ARBA00022722"/>
    </source>
</evidence>
<feature type="binding site" evidence="15">
    <location>
        <position position="344"/>
    </location>
    <ligand>
        <name>Mg(2+)</name>
        <dbReference type="ChEBI" id="CHEBI:18420"/>
        <note>catalytic</note>
    </ligand>
</feature>
<evidence type="ECO:0000256" key="12">
    <source>
        <dbReference type="ARBA" id="ARBA00022842"/>
    </source>
</evidence>
<protein>
    <recommendedName>
        <fullName evidence="15">Ribonuclease E</fullName>
        <shortName evidence="15">RNase E</shortName>
        <ecNumber evidence="15">3.1.26.12</ecNumber>
    </recommendedName>
</protein>
<evidence type="ECO:0000256" key="8">
    <source>
        <dbReference type="ARBA" id="ARBA00022723"/>
    </source>
</evidence>
<feature type="compositionally biased region" description="Low complexity" evidence="16">
    <location>
        <begin position="839"/>
        <end position="856"/>
    </location>
</feature>
<feature type="region of interest" description="Required for zinc-mediated homotetramerization and catalytic activity" evidence="15">
    <location>
        <begin position="402"/>
        <end position="405"/>
    </location>
</feature>
<comment type="catalytic activity">
    <reaction evidence="15">
        <text>Endonucleolytic cleavage of single-stranded RNA in A- and U-rich regions.</text>
        <dbReference type="EC" id="3.1.26.12"/>
    </reaction>
</comment>
<keyword evidence="3 15" id="KW-0963">Cytoplasm</keyword>
<dbReference type="Gene3D" id="2.40.50.140">
    <property type="entry name" value="Nucleic acid-binding proteins"/>
    <property type="match status" value="1"/>
</dbReference>
<dbReference type="GO" id="GO:0008995">
    <property type="term" value="F:ribonuclease E activity"/>
    <property type="evidence" value="ECO:0007669"/>
    <property type="project" value="UniProtKB-EC"/>
</dbReference>
<feature type="compositionally biased region" description="Basic and acidic residues" evidence="16">
    <location>
        <begin position="678"/>
        <end position="689"/>
    </location>
</feature>
<proteinExistence type="inferred from homology"/>
<dbReference type="PANTHER" id="PTHR30001:SF1">
    <property type="entry name" value="RIBONUCLEASE E_G-LIKE PROTEIN, CHLOROPLASTIC"/>
    <property type="match status" value="1"/>
</dbReference>
<keyword evidence="5 15" id="KW-0698">rRNA processing</keyword>
<comment type="cofactor">
    <cofactor evidence="15">
        <name>Mg(2+)</name>
        <dbReference type="ChEBI" id="CHEBI:18420"/>
    </cofactor>
    <text evidence="15">Binds 1 Mg(2+) ion per subunit.</text>
</comment>
<dbReference type="InterPro" id="IPR019307">
    <property type="entry name" value="RNA-bd_AU-1/RNase_E/G"/>
</dbReference>
<feature type="compositionally biased region" description="Low complexity" evidence="16">
    <location>
        <begin position="706"/>
        <end position="719"/>
    </location>
</feature>
<comment type="similarity">
    <text evidence="15">Belongs to the RNase E/G family. RNase E subfamily.</text>
</comment>
<dbReference type="EMBL" id="CP000555">
    <property type="protein sequence ID" value="ABM93618.1"/>
    <property type="molecule type" value="Genomic_DNA"/>
</dbReference>
<keyword evidence="15" id="KW-0862">Zinc</keyword>
<evidence type="ECO:0000256" key="15">
    <source>
        <dbReference type="HAMAP-Rule" id="MF_00970"/>
    </source>
</evidence>
<keyword evidence="6 15" id="KW-0819">tRNA processing</keyword>
<reference evidence="18 19" key="1">
    <citation type="journal article" date="2007" name="J. Bacteriol.">
        <title>Whole-genome analysis of the methyl tert-butyl ether-degrading beta-proteobacterium Methylibium petroleiphilum PM1.</title>
        <authorList>
            <person name="Kane S.R."/>
            <person name="Chakicherla A.Y."/>
            <person name="Chain P.S.G."/>
            <person name="Schmidt R."/>
            <person name="Shin M.W."/>
            <person name="Legler T.C."/>
            <person name="Scow K.M."/>
            <person name="Larimer F.W."/>
            <person name="Lucas S.M."/>
            <person name="Richardson P.M."/>
            <person name="Hristova K.R."/>
        </authorList>
    </citation>
    <scope>NUCLEOTIDE SEQUENCE [LARGE SCALE GENOMIC DNA]</scope>
    <source>
        <strain evidence="19">ATCC BAA-1232 / LMG 22953 / PM1</strain>
    </source>
</reference>
<keyword evidence="7 15" id="KW-0540">Nuclease</keyword>
<evidence type="ECO:0000256" key="1">
    <source>
        <dbReference type="ARBA" id="ARBA00005663"/>
    </source>
</evidence>
<dbReference type="Pfam" id="PF20833">
    <property type="entry name" value="RNase_E_G_Thio"/>
    <property type="match status" value="1"/>
</dbReference>
<comment type="subcellular location">
    <subcellularLocation>
        <location evidence="15">Cytoplasm</location>
    </subcellularLocation>
    <subcellularLocation>
        <location evidence="15">Cell inner membrane</location>
        <topology evidence="15">Peripheral membrane protein</topology>
        <orientation evidence="15">Cytoplasmic side</orientation>
    </subcellularLocation>
</comment>
<accession>A2SDH9</accession>
<keyword evidence="19" id="KW-1185">Reference proteome</keyword>
<dbReference type="InterPro" id="IPR028878">
    <property type="entry name" value="RNase_E"/>
</dbReference>
<dbReference type="GO" id="GO:0000287">
    <property type="term" value="F:magnesium ion binding"/>
    <property type="evidence" value="ECO:0007669"/>
    <property type="project" value="UniProtKB-UniRule"/>
</dbReference>
<feature type="region of interest" description="Disordered" evidence="16">
    <location>
        <begin position="588"/>
        <end position="863"/>
    </location>
</feature>
<dbReference type="InterPro" id="IPR012340">
    <property type="entry name" value="NA-bd_OB-fold"/>
</dbReference>
<dbReference type="GO" id="GO:0006364">
    <property type="term" value="P:rRNA processing"/>
    <property type="evidence" value="ECO:0007669"/>
    <property type="project" value="UniProtKB-UniRule"/>
</dbReference>
<keyword evidence="15" id="KW-0820">tRNA-binding</keyword>
<dbReference type="InterPro" id="IPR048583">
    <property type="entry name" value="RNase_E_G_thioredoxin-like"/>
</dbReference>
<keyword evidence="9 15" id="KW-0699">rRNA-binding</keyword>
<dbReference type="HAMAP" id="MF_00970">
    <property type="entry name" value="RNase_E"/>
    <property type="match status" value="1"/>
</dbReference>
<feature type="compositionally biased region" description="Low complexity" evidence="16">
    <location>
        <begin position="816"/>
        <end position="832"/>
    </location>
</feature>
<evidence type="ECO:0000256" key="5">
    <source>
        <dbReference type="ARBA" id="ARBA00022552"/>
    </source>
</evidence>
<comment type="similarity">
    <text evidence="1">Belongs to the RNase E/G family. RNase G subfamily.</text>
</comment>
<keyword evidence="14 15" id="KW-0472">Membrane</keyword>
<name>A2SDH9_METPP</name>
<dbReference type="GO" id="GO:0019843">
    <property type="term" value="F:rRNA binding"/>
    <property type="evidence" value="ECO:0007669"/>
    <property type="project" value="UniProtKB-KW"/>
</dbReference>
<dbReference type="GO" id="GO:0008033">
    <property type="term" value="P:tRNA processing"/>
    <property type="evidence" value="ECO:0007669"/>
    <property type="project" value="UniProtKB-UniRule"/>
</dbReference>
<feature type="compositionally biased region" description="Low complexity" evidence="16">
    <location>
        <begin position="747"/>
        <end position="760"/>
    </location>
</feature>
<feature type="compositionally biased region" description="Low complexity" evidence="16">
    <location>
        <begin position="588"/>
        <end position="601"/>
    </location>
</feature>
<dbReference type="SMART" id="SM00316">
    <property type="entry name" value="S1"/>
    <property type="match status" value="1"/>
</dbReference>
<dbReference type="GO" id="GO:0006402">
    <property type="term" value="P:mRNA catabolic process"/>
    <property type="evidence" value="ECO:0007669"/>
    <property type="project" value="UniProtKB-UniRule"/>
</dbReference>
<dbReference type="NCBIfam" id="TIGR00757">
    <property type="entry name" value="RNaseEG"/>
    <property type="match status" value="1"/>
</dbReference>
<dbReference type="STRING" id="420662.Mpe_A0656"/>
<keyword evidence="11 15" id="KW-0378">Hydrolase</keyword>
<feature type="compositionally biased region" description="Low complexity" evidence="16">
    <location>
        <begin position="690"/>
        <end position="699"/>
    </location>
</feature>
<dbReference type="SUPFAM" id="SSF50249">
    <property type="entry name" value="Nucleic acid-binding proteins"/>
    <property type="match status" value="1"/>
</dbReference>
<dbReference type="Gene3D" id="3.40.1260.20">
    <property type="entry name" value="Ribonuclease E, catalytic domain"/>
    <property type="match status" value="1"/>
</dbReference>
<evidence type="ECO:0000256" key="4">
    <source>
        <dbReference type="ARBA" id="ARBA00022519"/>
    </source>
</evidence>
<keyword evidence="2 15" id="KW-1003">Cell membrane</keyword>
<dbReference type="GO" id="GO:0008270">
    <property type="term" value="F:zinc ion binding"/>
    <property type="evidence" value="ECO:0007669"/>
    <property type="project" value="UniProtKB-UniRule"/>
</dbReference>
<evidence type="ECO:0000256" key="9">
    <source>
        <dbReference type="ARBA" id="ARBA00022730"/>
    </source>
</evidence>
<dbReference type="GO" id="GO:0000049">
    <property type="term" value="F:tRNA binding"/>
    <property type="evidence" value="ECO:0007669"/>
    <property type="project" value="UniProtKB-KW"/>
</dbReference>